<dbReference type="AlphaFoldDB" id="A0A814T119"/>
<feature type="compositionally biased region" description="Polar residues" evidence="1">
    <location>
        <begin position="191"/>
        <end position="201"/>
    </location>
</feature>
<reference evidence="2" key="1">
    <citation type="submission" date="2021-02" db="EMBL/GenBank/DDBJ databases">
        <authorList>
            <person name="Nowell W R."/>
        </authorList>
    </citation>
    <scope>NUCLEOTIDE SEQUENCE</scope>
    <source>
        <strain evidence="2">Ploen Becks lab</strain>
    </source>
</reference>
<dbReference type="EMBL" id="CAJNOC010012447">
    <property type="protein sequence ID" value="CAF1153733.1"/>
    <property type="molecule type" value="Genomic_DNA"/>
</dbReference>
<organism evidence="2 3">
    <name type="scientific">Brachionus calyciflorus</name>
    <dbReference type="NCBI Taxonomy" id="104777"/>
    <lineage>
        <taxon>Eukaryota</taxon>
        <taxon>Metazoa</taxon>
        <taxon>Spiralia</taxon>
        <taxon>Gnathifera</taxon>
        <taxon>Rotifera</taxon>
        <taxon>Eurotatoria</taxon>
        <taxon>Monogononta</taxon>
        <taxon>Pseudotrocha</taxon>
        <taxon>Ploima</taxon>
        <taxon>Brachionidae</taxon>
        <taxon>Brachionus</taxon>
    </lineage>
</organism>
<feature type="compositionally biased region" description="Polar residues" evidence="1">
    <location>
        <begin position="207"/>
        <end position="219"/>
    </location>
</feature>
<evidence type="ECO:0000313" key="2">
    <source>
        <dbReference type="EMBL" id="CAF1153733.1"/>
    </source>
</evidence>
<keyword evidence="3" id="KW-1185">Reference proteome</keyword>
<comment type="caution">
    <text evidence="2">The sequence shown here is derived from an EMBL/GenBank/DDBJ whole genome shotgun (WGS) entry which is preliminary data.</text>
</comment>
<name>A0A814T119_9BILA</name>
<protein>
    <submittedName>
        <fullName evidence="2">Uncharacterized protein</fullName>
    </submittedName>
</protein>
<evidence type="ECO:0000313" key="3">
    <source>
        <dbReference type="Proteomes" id="UP000663879"/>
    </source>
</evidence>
<feature type="non-terminal residue" evidence="2">
    <location>
        <position position="219"/>
    </location>
</feature>
<gene>
    <name evidence="2" type="ORF">OXX778_LOCUS23387</name>
</gene>
<accession>A0A814T119</accession>
<feature type="region of interest" description="Disordered" evidence="1">
    <location>
        <begin position="190"/>
        <end position="219"/>
    </location>
</feature>
<proteinExistence type="predicted"/>
<sequence>MNAELSSNNEFFNINFRLNELETKLSNLYSHLSSKSINYADPFIRSNEEKLNAESKINGSSNFGVYSTAKLLNLIDSELNQRFRPKNQVVILGLKNSGNDFLKLKQLFKLLGQIFQTKFTRIRTENRNSDFPEPIICELFNEFDVKKLVECSFKLKRIKILENVYINPHLTWYQRQLGSLKRKEMKCKQDLPNQENNINKSSKSHQTRVTPSSNLSNLP</sequence>
<dbReference type="Proteomes" id="UP000663879">
    <property type="component" value="Unassembled WGS sequence"/>
</dbReference>
<evidence type="ECO:0000256" key="1">
    <source>
        <dbReference type="SAM" id="MobiDB-lite"/>
    </source>
</evidence>